<dbReference type="Pfam" id="PF06691">
    <property type="entry name" value="DUF1189"/>
    <property type="match status" value="1"/>
</dbReference>
<feature type="transmembrane region" description="Helical" evidence="1">
    <location>
        <begin position="71"/>
        <end position="102"/>
    </location>
</feature>
<reference evidence="2 3" key="1">
    <citation type="submission" date="2023-06" db="EMBL/GenBank/DDBJ databases">
        <title>Sporosarcina sp. nov., isolated from Korean traditional fermented seafood 'Jeotgal'.</title>
        <authorList>
            <person name="Yang A.I."/>
            <person name="Shin N.-R."/>
        </authorList>
    </citation>
    <scope>NUCLEOTIDE SEQUENCE [LARGE SCALE GENOMIC DNA]</scope>
    <source>
        <strain evidence="2 3">KCTC13119</strain>
    </source>
</reference>
<feature type="transmembrane region" description="Helical" evidence="1">
    <location>
        <begin position="114"/>
        <end position="136"/>
    </location>
</feature>
<gene>
    <name evidence="2" type="ORF">QT711_03640</name>
</gene>
<feature type="transmembrane region" description="Helical" evidence="1">
    <location>
        <begin position="142"/>
        <end position="162"/>
    </location>
</feature>
<keyword evidence="3" id="KW-1185">Reference proteome</keyword>
<dbReference type="InterPro" id="IPR009574">
    <property type="entry name" value="DUF1189"/>
</dbReference>
<evidence type="ECO:0000256" key="1">
    <source>
        <dbReference type="SAM" id="Phobius"/>
    </source>
</evidence>
<comment type="caution">
    <text evidence="2">The sequence shown here is derived from an EMBL/GenBank/DDBJ whole genome shotgun (WGS) entry which is preliminary data.</text>
</comment>
<dbReference type="EMBL" id="JAUBDI010000002">
    <property type="protein sequence ID" value="MDW0112264.1"/>
    <property type="molecule type" value="Genomic_DNA"/>
</dbReference>
<evidence type="ECO:0000313" key="3">
    <source>
        <dbReference type="Proteomes" id="UP001282284"/>
    </source>
</evidence>
<sequence>MTFRHLFLAGVSAPKKLAAFRLLPIGRVIRYIFYFIFTMTLISFIRYLLGDGGLFEASPELEAYSETIGSLLYPIAIVFQFVIATFYVFVRISLFAAFGMLLGMLFRRRVEYRFIWRTTAVAITLPLLLTMILDFFPMTETFSAWLTSIIHISYIAFALKYYPKTVK</sequence>
<keyword evidence="1" id="KW-1133">Transmembrane helix</keyword>
<keyword evidence="1" id="KW-0472">Membrane</keyword>
<proteinExistence type="predicted"/>
<accession>A0ABU4G5L1</accession>
<name>A0ABU4G5L1_9BACL</name>
<evidence type="ECO:0000313" key="2">
    <source>
        <dbReference type="EMBL" id="MDW0112264.1"/>
    </source>
</evidence>
<dbReference type="RefSeq" id="WP_317942156.1">
    <property type="nucleotide sequence ID" value="NZ_JAUBDI010000002.1"/>
</dbReference>
<organism evidence="2 3">
    <name type="scientific">Sporosarcina saromensis</name>
    <dbReference type="NCBI Taxonomy" id="359365"/>
    <lineage>
        <taxon>Bacteria</taxon>
        <taxon>Bacillati</taxon>
        <taxon>Bacillota</taxon>
        <taxon>Bacilli</taxon>
        <taxon>Bacillales</taxon>
        <taxon>Caryophanaceae</taxon>
        <taxon>Sporosarcina</taxon>
    </lineage>
</organism>
<protein>
    <submittedName>
        <fullName evidence="2">DUF1189 family protein</fullName>
    </submittedName>
</protein>
<dbReference type="Proteomes" id="UP001282284">
    <property type="component" value="Unassembled WGS sequence"/>
</dbReference>
<feature type="transmembrane region" description="Helical" evidence="1">
    <location>
        <begin position="31"/>
        <end position="49"/>
    </location>
</feature>
<keyword evidence="1" id="KW-0812">Transmembrane</keyword>